<feature type="region of interest" description="Disordered" evidence="1">
    <location>
        <begin position="710"/>
        <end position="749"/>
    </location>
</feature>
<dbReference type="Proteomes" id="UP000007494">
    <property type="component" value="Chromosome X"/>
</dbReference>
<gene>
    <name evidence="2" type="ORF">NCLIV_051370</name>
</gene>
<feature type="region of interest" description="Disordered" evidence="1">
    <location>
        <begin position="325"/>
        <end position="376"/>
    </location>
</feature>
<reference evidence="3" key="1">
    <citation type="journal article" date="2012" name="PLoS Pathog.">
        <title>Comparative genomics of the apicomplexan parasites Toxoplasma gondii and Neospora caninum: Coccidia differing in host range and transmission strategy.</title>
        <authorList>
            <person name="Reid A.J."/>
            <person name="Vermont S.J."/>
            <person name="Cotton J.A."/>
            <person name="Harris D."/>
            <person name="Hill-Cawthorne G.A."/>
            <person name="Konen-Waisman S."/>
            <person name="Latham S.M."/>
            <person name="Mourier T."/>
            <person name="Norton R."/>
            <person name="Quail M.A."/>
            <person name="Sanders M."/>
            <person name="Shanmugam D."/>
            <person name="Sohal A."/>
            <person name="Wasmuth J.D."/>
            <person name="Brunk B."/>
            <person name="Grigg M.E."/>
            <person name="Howard J.C."/>
            <person name="Parkinson J."/>
            <person name="Roos D.S."/>
            <person name="Trees A.J."/>
            <person name="Berriman M."/>
            <person name="Pain A."/>
            <person name="Wastling J.M."/>
        </authorList>
    </citation>
    <scope>NUCLEOTIDE SEQUENCE [LARGE SCALE GENOMIC DNA]</scope>
    <source>
        <strain evidence="3">Liverpool</strain>
    </source>
</reference>
<feature type="compositionally biased region" description="Low complexity" evidence="1">
    <location>
        <begin position="68"/>
        <end position="91"/>
    </location>
</feature>
<feature type="region of interest" description="Disordered" evidence="1">
    <location>
        <begin position="1"/>
        <end position="91"/>
    </location>
</feature>
<feature type="region of interest" description="Disordered" evidence="1">
    <location>
        <begin position="489"/>
        <end position="574"/>
    </location>
</feature>
<feature type="compositionally biased region" description="Basic and acidic residues" evidence="1">
    <location>
        <begin position="49"/>
        <end position="67"/>
    </location>
</feature>
<dbReference type="InParanoid" id="F0VKV9"/>
<feature type="region of interest" description="Disordered" evidence="1">
    <location>
        <begin position="400"/>
        <end position="430"/>
    </location>
</feature>
<proteinExistence type="predicted"/>
<accession>F0VKV9</accession>
<dbReference type="eggNOG" id="ENOG502R05V">
    <property type="taxonomic scope" value="Eukaryota"/>
</dbReference>
<feature type="compositionally biased region" description="Basic and acidic residues" evidence="1">
    <location>
        <begin position="7"/>
        <end position="28"/>
    </location>
</feature>
<dbReference type="GeneID" id="13446415"/>
<organism evidence="2 3">
    <name type="scientific">Neospora caninum (strain Liverpool)</name>
    <dbReference type="NCBI Taxonomy" id="572307"/>
    <lineage>
        <taxon>Eukaryota</taxon>
        <taxon>Sar</taxon>
        <taxon>Alveolata</taxon>
        <taxon>Apicomplexa</taxon>
        <taxon>Conoidasida</taxon>
        <taxon>Coccidia</taxon>
        <taxon>Eucoccidiorida</taxon>
        <taxon>Eimeriorina</taxon>
        <taxon>Sarcocystidae</taxon>
        <taxon>Neospora</taxon>
    </lineage>
</organism>
<feature type="compositionally biased region" description="Low complexity" evidence="1">
    <location>
        <begin position="29"/>
        <end position="40"/>
    </location>
</feature>
<dbReference type="AlphaFoldDB" id="F0VKV9"/>
<dbReference type="VEuPathDB" id="ToxoDB:NCLIV_051370"/>
<dbReference type="OrthoDB" id="333253at2759"/>
<name>F0VKV9_NEOCL</name>
<evidence type="ECO:0000256" key="1">
    <source>
        <dbReference type="SAM" id="MobiDB-lite"/>
    </source>
</evidence>
<feature type="region of interest" description="Disordered" evidence="1">
    <location>
        <begin position="995"/>
        <end position="1026"/>
    </location>
</feature>
<evidence type="ECO:0000313" key="3">
    <source>
        <dbReference type="Proteomes" id="UP000007494"/>
    </source>
</evidence>
<dbReference type="OMA" id="ILHREMW"/>
<sequence>MNAEGGGEERKGAKAEAEGPEGRDKEGDSLLLSSSAVSSSRGTINHTQKPAELDGEHETQQDGENRKLSSLKTPFSTSSSTPSNPSASAAFLEPGTNCQVASTQPASSSASSSSFARSSSFAHSPSFWSVLPFASSEVEEDSRSACLPAIRSGLFVCMPQPSWHLSGCDDIDALSSLCHSFYLSLVPVTARLRLGSPSPSSRGPNRHSPFVPASSPSCSSHSASSSLSSSSFSSSSSSPSPCPPALFVSPASSQACRRSFSGLQFSQDEASQSSEIPLCRVDLRELRPLHPREMLWSLPSHPVVVVTLADGQRLTNLSPSSYGVSPYAVSPPSRAASSTRLGRWKPGESTAESSRLHRALPPPHGTARAKASPAAPVSLSVAPPLSRCFVWHGSGTAPGGGSGSVSSSVFSRSAASFPPPRQAEELNLSPGSSLPLAGFLSDRDTGGPAELPSLSARTLWTRLESLRQLATDVALATRQRRRRERELCALLRSNETPHGVSEGTVGNVEEEGESTAEADRPSLPTHGSEATGVNKEETNASRCGSCPTAAGPAEKKRMGDASRSVVKASSSSPLDGLSPVFASRSLASPFTPRSYLSPGASLSRCLRLSLLQAHVEALRRAVASQRRRLASLSPIRPSCWSGPAASVLDDLSLLHQALYCRRIRMLCELVQIFPVENYGRDRTIRGLEIPSLDVLERSLFGLTPAVSGRCNSAPQARGPAGSQPPGTGPLEGGDSLPPQQGGAKNVGSASSFPEGGTIGFRGASGSGLSGFGGLSSAGTPVSSAGSPLAPPEAEALSAAVGFLVHLVVFIQKYLDLPAISPIRNPLCQPYALRLLSPDLWGSATGEGAPGGSASDAKGKILRSLLVHVLAQQHDLFLKTASSSAGLSSAGALGGGGASGARDSLTAAVLFGGKSSSVQSTGSTANAASLLGLSNGGGTGTALHAPCPALDWRVQLPLYLHPNTGGSGGTGVLQRQQIFLEGLRTVAESLSEEWGAELGMTTQSQTRGLTAGPGRSTEDSALSADRDEEAQVLPLNALETVETILHREMWGFGTTS</sequence>
<keyword evidence="3" id="KW-1185">Reference proteome</keyword>
<protein>
    <submittedName>
        <fullName evidence="2">Uncharacterized protein</fullName>
    </submittedName>
</protein>
<dbReference type="RefSeq" id="XP_003884740.1">
    <property type="nucleotide sequence ID" value="XM_003884691.1"/>
</dbReference>
<feature type="compositionally biased region" description="Low complexity" evidence="1">
    <location>
        <begin position="404"/>
        <end position="416"/>
    </location>
</feature>
<evidence type="ECO:0000313" key="2">
    <source>
        <dbReference type="EMBL" id="CBZ54710.1"/>
    </source>
</evidence>
<feature type="compositionally biased region" description="Low complexity" evidence="1">
    <location>
        <begin position="561"/>
        <end position="572"/>
    </location>
</feature>
<dbReference type="EMBL" id="FR823391">
    <property type="protein sequence ID" value="CBZ54710.1"/>
    <property type="molecule type" value="Genomic_DNA"/>
</dbReference>